<dbReference type="Pfam" id="PF00072">
    <property type="entry name" value="Response_reg"/>
    <property type="match status" value="1"/>
</dbReference>
<dbReference type="EMBL" id="DVHC01000073">
    <property type="protein sequence ID" value="HIR59932.1"/>
    <property type="molecule type" value="Genomic_DNA"/>
</dbReference>
<reference evidence="4" key="1">
    <citation type="submission" date="2020-10" db="EMBL/GenBank/DDBJ databases">
        <authorList>
            <person name="Gilroy R."/>
        </authorList>
    </citation>
    <scope>NUCLEOTIDE SEQUENCE</scope>
    <source>
        <strain evidence="4">CHK184-20233</strain>
    </source>
</reference>
<accession>A0A9D1J3U4</accession>
<name>A0A9D1J3U4_9FIRM</name>
<feature type="domain" description="Response regulatory" evidence="3">
    <location>
        <begin position="2"/>
        <end position="84"/>
    </location>
</feature>
<dbReference type="InterPro" id="IPR001789">
    <property type="entry name" value="Sig_transdc_resp-reg_receiver"/>
</dbReference>
<organism evidence="4 5">
    <name type="scientific">Candidatus Onthousia excrementipullorum</name>
    <dbReference type="NCBI Taxonomy" id="2840884"/>
    <lineage>
        <taxon>Bacteria</taxon>
        <taxon>Bacillati</taxon>
        <taxon>Bacillota</taxon>
        <taxon>Bacilli</taxon>
        <taxon>Candidatus Onthousia</taxon>
    </lineage>
</organism>
<comment type="caution">
    <text evidence="4">The sequence shown here is derived from an EMBL/GenBank/DDBJ whole genome shotgun (WGS) entry which is preliminary data.</text>
</comment>
<dbReference type="PANTHER" id="PTHR44591:SF3">
    <property type="entry name" value="RESPONSE REGULATORY DOMAIN-CONTAINING PROTEIN"/>
    <property type="match status" value="1"/>
</dbReference>
<dbReference type="Proteomes" id="UP000824232">
    <property type="component" value="Unassembled WGS sequence"/>
</dbReference>
<dbReference type="AlphaFoldDB" id="A0A9D1J3U4"/>
<dbReference type="InterPro" id="IPR050595">
    <property type="entry name" value="Bact_response_regulator"/>
</dbReference>
<dbReference type="InterPro" id="IPR011006">
    <property type="entry name" value="CheY-like_superfamily"/>
</dbReference>
<evidence type="ECO:0000259" key="3">
    <source>
        <dbReference type="PROSITE" id="PS50110"/>
    </source>
</evidence>
<feature type="modified residue" description="4-aspartylphosphate" evidence="2">
    <location>
        <position position="51"/>
    </location>
</feature>
<dbReference type="PANTHER" id="PTHR44591">
    <property type="entry name" value="STRESS RESPONSE REGULATOR PROTEIN 1"/>
    <property type="match status" value="1"/>
</dbReference>
<feature type="non-terminal residue" evidence="4">
    <location>
        <position position="84"/>
    </location>
</feature>
<dbReference type="SUPFAM" id="SSF52172">
    <property type="entry name" value="CheY-like"/>
    <property type="match status" value="1"/>
</dbReference>
<evidence type="ECO:0000256" key="2">
    <source>
        <dbReference type="PROSITE-ProRule" id="PRU00169"/>
    </source>
</evidence>
<reference evidence="4" key="2">
    <citation type="journal article" date="2021" name="PeerJ">
        <title>Extensive microbial diversity within the chicken gut microbiome revealed by metagenomics and culture.</title>
        <authorList>
            <person name="Gilroy R."/>
            <person name="Ravi A."/>
            <person name="Getino M."/>
            <person name="Pursley I."/>
            <person name="Horton D.L."/>
            <person name="Alikhan N.F."/>
            <person name="Baker D."/>
            <person name="Gharbi K."/>
            <person name="Hall N."/>
            <person name="Watson M."/>
            <person name="Adriaenssens E.M."/>
            <person name="Foster-Nyarko E."/>
            <person name="Jarju S."/>
            <person name="Secka A."/>
            <person name="Antonio M."/>
            <person name="Oren A."/>
            <person name="Chaudhuri R.R."/>
            <person name="La Ragione R."/>
            <person name="Hildebrand F."/>
            <person name="Pallen M.J."/>
        </authorList>
    </citation>
    <scope>NUCLEOTIDE SEQUENCE</scope>
    <source>
        <strain evidence="4">CHK184-20233</strain>
    </source>
</reference>
<proteinExistence type="predicted"/>
<dbReference type="Gene3D" id="3.40.50.2300">
    <property type="match status" value="1"/>
</dbReference>
<evidence type="ECO:0000256" key="1">
    <source>
        <dbReference type="ARBA" id="ARBA00022553"/>
    </source>
</evidence>
<protein>
    <submittedName>
        <fullName evidence="4">Response regulator</fullName>
    </submittedName>
</protein>
<gene>
    <name evidence="4" type="ORF">IAB38_07855</name>
</gene>
<dbReference type="PROSITE" id="PS50110">
    <property type="entry name" value="RESPONSE_REGULATORY"/>
    <property type="match status" value="1"/>
</dbReference>
<evidence type="ECO:0000313" key="4">
    <source>
        <dbReference type="EMBL" id="HIR59932.1"/>
    </source>
</evidence>
<sequence>MNIVIVEDNPIIREKLSILLQDVGYKTTLIENFENVVDNLLEIDANLILLDINLPYMDGYDICKKIKEKSNIPIIFVTSRDTTE</sequence>
<dbReference type="GO" id="GO:0000160">
    <property type="term" value="P:phosphorelay signal transduction system"/>
    <property type="evidence" value="ECO:0007669"/>
    <property type="project" value="InterPro"/>
</dbReference>
<keyword evidence="1 2" id="KW-0597">Phosphoprotein</keyword>
<evidence type="ECO:0000313" key="5">
    <source>
        <dbReference type="Proteomes" id="UP000824232"/>
    </source>
</evidence>
<dbReference type="SMART" id="SM00448">
    <property type="entry name" value="REC"/>
    <property type="match status" value="1"/>
</dbReference>